<dbReference type="InterPro" id="IPR050751">
    <property type="entry name" value="ECM_structural_protein"/>
</dbReference>
<feature type="compositionally biased region" description="Polar residues" evidence="9">
    <location>
        <begin position="2773"/>
        <end position="2783"/>
    </location>
</feature>
<feature type="compositionally biased region" description="Low complexity" evidence="9">
    <location>
        <begin position="2567"/>
        <end position="2576"/>
    </location>
</feature>
<keyword evidence="6" id="KW-1015">Disulfide bond</keyword>
<evidence type="ECO:0000256" key="9">
    <source>
        <dbReference type="SAM" id="MobiDB-lite"/>
    </source>
</evidence>
<feature type="compositionally biased region" description="Gly residues" evidence="9">
    <location>
        <begin position="2469"/>
        <end position="2481"/>
    </location>
</feature>
<evidence type="ECO:0000256" key="7">
    <source>
        <dbReference type="ARBA" id="ARBA00023180"/>
    </source>
</evidence>
<feature type="region of interest" description="Disordered" evidence="9">
    <location>
        <begin position="767"/>
        <end position="941"/>
    </location>
</feature>
<feature type="compositionally biased region" description="Polar residues" evidence="9">
    <location>
        <begin position="809"/>
        <end position="823"/>
    </location>
</feature>
<keyword evidence="4 10" id="KW-0732">Signal</keyword>
<feature type="region of interest" description="Disordered" evidence="9">
    <location>
        <begin position="94"/>
        <end position="114"/>
    </location>
</feature>
<evidence type="ECO:0000256" key="5">
    <source>
        <dbReference type="ARBA" id="ARBA00022737"/>
    </source>
</evidence>
<dbReference type="GO" id="GO:0005509">
    <property type="term" value="F:calcium ion binding"/>
    <property type="evidence" value="ECO:0007669"/>
    <property type="project" value="InterPro"/>
</dbReference>
<evidence type="ECO:0000256" key="10">
    <source>
        <dbReference type="SAM" id="SignalP"/>
    </source>
</evidence>
<dbReference type="SMART" id="SM00181">
    <property type="entry name" value="EGF"/>
    <property type="match status" value="10"/>
</dbReference>
<feature type="compositionally biased region" description="Basic and acidic residues" evidence="9">
    <location>
        <begin position="2793"/>
        <end position="2804"/>
    </location>
</feature>
<evidence type="ECO:0000256" key="4">
    <source>
        <dbReference type="ARBA" id="ARBA00022729"/>
    </source>
</evidence>
<feature type="compositionally biased region" description="Low complexity" evidence="9">
    <location>
        <begin position="2482"/>
        <end position="2501"/>
    </location>
</feature>
<feature type="compositionally biased region" description="Acidic residues" evidence="9">
    <location>
        <begin position="94"/>
        <end position="110"/>
    </location>
</feature>
<feature type="compositionally biased region" description="Acidic residues" evidence="9">
    <location>
        <begin position="927"/>
        <end position="941"/>
    </location>
</feature>
<feature type="region of interest" description="Disordered" evidence="9">
    <location>
        <begin position="2058"/>
        <end position="2122"/>
    </location>
</feature>
<dbReference type="SUPFAM" id="SSF57196">
    <property type="entry name" value="EGF/Laminin"/>
    <property type="match status" value="1"/>
</dbReference>
<keyword evidence="7" id="KW-0325">Glycoprotein</keyword>
<dbReference type="VEuPathDB" id="CryptoDB:Cvel_9751"/>
<feature type="region of interest" description="Disordered" evidence="9">
    <location>
        <begin position="2690"/>
        <end position="2713"/>
    </location>
</feature>
<keyword evidence="5" id="KW-0677">Repeat</keyword>
<feature type="compositionally biased region" description="Basic and acidic residues" evidence="9">
    <location>
        <begin position="2224"/>
        <end position="2234"/>
    </location>
</feature>
<organism evidence="12">
    <name type="scientific">Chromera velia CCMP2878</name>
    <dbReference type="NCBI Taxonomy" id="1169474"/>
    <lineage>
        <taxon>Eukaryota</taxon>
        <taxon>Sar</taxon>
        <taxon>Alveolata</taxon>
        <taxon>Colpodellida</taxon>
        <taxon>Chromeraceae</taxon>
        <taxon>Chromera</taxon>
    </lineage>
</organism>
<accession>A0A0K6SAA9</accession>
<dbReference type="SUPFAM" id="SSF57184">
    <property type="entry name" value="Growth factor receptor domain"/>
    <property type="match status" value="1"/>
</dbReference>
<dbReference type="SMART" id="SM00179">
    <property type="entry name" value="EGF_CA"/>
    <property type="match status" value="9"/>
</dbReference>
<dbReference type="InterPro" id="IPR049883">
    <property type="entry name" value="NOTCH1_EGF-like"/>
</dbReference>
<dbReference type="CDD" id="cd00054">
    <property type="entry name" value="EGF_CA"/>
    <property type="match status" value="4"/>
</dbReference>
<feature type="compositionally biased region" description="Low complexity" evidence="9">
    <location>
        <begin position="2379"/>
        <end position="2393"/>
    </location>
</feature>
<proteinExistence type="predicted"/>
<dbReference type="Gene3D" id="2.10.25.10">
    <property type="entry name" value="Laminin"/>
    <property type="match status" value="8"/>
</dbReference>
<dbReference type="Pfam" id="PF07645">
    <property type="entry name" value="EGF_CA"/>
    <property type="match status" value="3"/>
</dbReference>
<feature type="compositionally biased region" description="Polar residues" evidence="9">
    <location>
        <begin position="2556"/>
        <end position="2566"/>
    </location>
</feature>
<feature type="compositionally biased region" description="Low complexity" evidence="9">
    <location>
        <begin position="882"/>
        <end position="893"/>
    </location>
</feature>
<evidence type="ECO:0000256" key="3">
    <source>
        <dbReference type="ARBA" id="ARBA00022536"/>
    </source>
</evidence>
<protein>
    <recommendedName>
        <fullName evidence="11">EGF-like domain-containing protein</fullName>
    </recommendedName>
</protein>
<dbReference type="FunFam" id="2.10.25.10:FF:000014">
    <property type="entry name" value="Latent-transforming growth factor beta-binding protein 3"/>
    <property type="match status" value="1"/>
</dbReference>
<feature type="domain" description="EGF-like" evidence="11">
    <location>
        <begin position="952"/>
        <end position="990"/>
    </location>
</feature>
<evidence type="ECO:0000256" key="1">
    <source>
        <dbReference type="ARBA" id="ARBA00004613"/>
    </source>
</evidence>
<dbReference type="PROSITE" id="PS50026">
    <property type="entry name" value="EGF_3"/>
    <property type="match status" value="3"/>
</dbReference>
<dbReference type="EMBL" id="CDMZ01004526">
    <property type="protein sequence ID" value="CUC10563.1"/>
    <property type="molecule type" value="Genomic_DNA"/>
</dbReference>
<name>A0A0K6SAA9_9ALVE</name>
<feature type="compositionally biased region" description="Low complexity" evidence="9">
    <location>
        <begin position="1631"/>
        <end position="1650"/>
    </location>
</feature>
<feature type="region of interest" description="Disordered" evidence="9">
    <location>
        <begin position="1618"/>
        <end position="1650"/>
    </location>
</feature>
<feature type="compositionally biased region" description="Basic and acidic residues" evidence="9">
    <location>
        <begin position="2644"/>
        <end position="2655"/>
    </location>
</feature>
<feature type="compositionally biased region" description="Basic and acidic residues" evidence="9">
    <location>
        <begin position="2512"/>
        <end position="2523"/>
    </location>
</feature>
<evidence type="ECO:0000256" key="8">
    <source>
        <dbReference type="PROSITE-ProRule" id="PRU00076"/>
    </source>
</evidence>
<reference evidence="12" key="1">
    <citation type="submission" date="2014-11" db="EMBL/GenBank/DDBJ databases">
        <title>Molecular phylogeny of cliff fern family Woodsiaceae with morphological implications.</title>
        <authorList>
            <person name="Shao Y.-Z."/>
            <person name="Wei R."/>
            <person name="Zhang X.-C."/>
        </authorList>
    </citation>
    <scope>NUCLEOTIDE SEQUENCE</scope>
</reference>
<feature type="domain" description="EGF-like" evidence="11">
    <location>
        <begin position="1050"/>
        <end position="1093"/>
    </location>
</feature>
<dbReference type="PROSITE" id="PS01186">
    <property type="entry name" value="EGF_2"/>
    <property type="match status" value="1"/>
</dbReference>
<dbReference type="InterPro" id="IPR001881">
    <property type="entry name" value="EGF-like_Ca-bd_dom"/>
</dbReference>
<feature type="chain" id="PRO_5005508436" description="EGF-like domain-containing protein" evidence="10">
    <location>
        <begin position="33"/>
        <end position="2858"/>
    </location>
</feature>
<feature type="compositionally biased region" description="Gly residues" evidence="9">
    <location>
        <begin position="2833"/>
        <end position="2847"/>
    </location>
</feature>
<dbReference type="GO" id="GO:0005576">
    <property type="term" value="C:extracellular region"/>
    <property type="evidence" value="ECO:0007669"/>
    <property type="project" value="UniProtKB-SubCell"/>
</dbReference>
<keyword evidence="2" id="KW-0964">Secreted</keyword>
<dbReference type="PANTHER" id="PTHR24034:SF202">
    <property type="entry name" value="HEMICENTIN 2"/>
    <property type="match status" value="1"/>
</dbReference>
<keyword evidence="3 8" id="KW-0245">EGF-like domain</keyword>
<comment type="caution">
    <text evidence="8">Lacks conserved residue(s) required for the propagation of feature annotation.</text>
</comment>
<feature type="signal peptide" evidence="10">
    <location>
        <begin position="1"/>
        <end position="32"/>
    </location>
</feature>
<evidence type="ECO:0000256" key="2">
    <source>
        <dbReference type="ARBA" id="ARBA00022525"/>
    </source>
</evidence>
<feature type="region of interest" description="Disordered" evidence="9">
    <location>
        <begin position="2363"/>
        <end position="2655"/>
    </location>
</feature>
<dbReference type="PANTHER" id="PTHR24034">
    <property type="entry name" value="EGF-LIKE DOMAIN-CONTAINING PROTEIN"/>
    <property type="match status" value="1"/>
</dbReference>
<comment type="subcellular location">
    <subcellularLocation>
        <location evidence="1">Secreted</location>
    </subcellularLocation>
</comment>
<dbReference type="InterPro" id="IPR009030">
    <property type="entry name" value="Growth_fac_rcpt_cys_sf"/>
</dbReference>
<evidence type="ECO:0000313" key="12">
    <source>
        <dbReference type="EMBL" id="CUC10563.1"/>
    </source>
</evidence>
<feature type="compositionally biased region" description="Basic and acidic residues" evidence="9">
    <location>
        <begin position="2181"/>
        <end position="2216"/>
    </location>
</feature>
<feature type="compositionally biased region" description="Low complexity" evidence="9">
    <location>
        <begin position="2100"/>
        <end position="2119"/>
    </location>
</feature>
<feature type="region of interest" description="Disordered" evidence="9">
    <location>
        <begin position="2752"/>
        <end position="2858"/>
    </location>
</feature>
<gene>
    <name evidence="12" type="ORF">Cvel_9751.t2.CR1</name>
</gene>
<feature type="compositionally biased region" description="Basic residues" evidence="9">
    <location>
        <begin position="2161"/>
        <end position="2172"/>
    </location>
</feature>
<dbReference type="InterPro" id="IPR000152">
    <property type="entry name" value="EGF-type_Asp/Asn_hydroxyl_site"/>
</dbReference>
<dbReference type="PROSITE" id="PS00010">
    <property type="entry name" value="ASX_HYDROXYL"/>
    <property type="match status" value="1"/>
</dbReference>
<dbReference type="InterPro" id="IPR000742">
    <property type="entry name" value="EGF"/>
</dbReference>
<evidence type="ECO:0000259" key="11">
    <source>
        <dbReference type="PROSITE" id="PS50026"/>
    </source>
</evidence>
<feature type="domain" description="EGF-like" evidence="11">
    <location>
        <begin position="615"/>
        <end position="655"/>
    </location>
</feature>
<evidence type="ECO:0000256" key="6">
    <source>
        <dbReference type="ARBA" id="ARBA00023157"/>
    </source>
</evidence>
<feature type="compositionally biased region" description="Low complexity" evidence="9">
    <location>
        <begin position="2235"/>
        <end position="2245"/>
    </location>
</feature>
<sequence length="2858" mass="301637">MEGCRPVRNRTRKLSWLIFIGSLVTFSGLVDGEGSSFNLFSFGDSETDTDVPVPLASAFRGALSWLSPEETAAETDKEGAEIPNAIWKEGDLLEFEPSEEEQTTGEDETVASETIRRLQRDSCYPGHTTERDGTFLCSCPYGYVTLPDSCTPRLPRLEVGQASVSGDWGTVNLQSEFRHLPVVLVGNPFQDPAGVSSEALTSSSVGDGAGVSSVRVNFIRKRGTRPEFECLGEYCFDLQVVTPDCTAGGGVQAAEGGGLVDWIAIDPGIFRDESGLLLQAGRQRYDGGGMMALKFYVPFASGSNPLVFIQPNTIREKNAVVHVATRRRMQEAFEVEFELRDSNGETLRSREEVAWLAVEQGRGDLRGGKWTAMQLDLWTETAEVKSQEGGGGTRLLNVTLGGEGASAPHVFTSLLEWEAETETDGDAGTLPPFPALKTLSAPEGGSVELQMSPAVCPVTAVNSNETASPQGVVSSSRVSLEVWSLHVNECQSGTHSCHESAVCVPLAGEETGDRGGGEWENQGGRMSGYSCECQAGFRGDGMFCENINECVEGTVEIPANSTADRRSLEIALCGSHAECVDVVPSASAPPFMCVCQSGYRNKTEAGRALPVLCEDINECLEENNGWCPENANCINREGLRNLCECKEGFAYSNRSEENEPGDFCLDVDECSPDYPNPPCESGTTKCTSIPGSYQCACLEGYEFASLGGGVYRCRDVNECDQNAQSRLEIDPNIPELCDSSANFECRNEPGSFFCPCKNGYSPRSEIRRRRKRTVPELRQPASPEGNSSSVSSNSTTFEGPTPSPFPPADTSSSAPTAESGSDPSPQPFSERAPAPSPAPAVVSTVEEEEDGGDVMGGSEEGNGRRRRRMQHQEGGDSDDGLVSSAESVAVSGVDADEIPPAPDLTGGSSNVTEEEDPSAAFQGNVTVEEEDGSGEMEEEGEWEEYEYEFCENVDECVWSPELCAGLGACTDTDGSFVCECEMGYRYNQTDGSCQDVDECAGATLVGVRAVNGSEVCGSEATCENADGSFLCSCGTDGFSEYDSLEGTCVDVDECLEGRHNCSPPAVCSNLDKEGWRCECPPEFRTSADGSSCENINECLEDPPVCVDPAARCVDRDPARDRIPFECLCDRGPGYRFYDRAEKVCVDMNECETPGEHDCECNQVCENRSLRKDGIPFTCRNYCAEREEAGSGCHPNALCTNVQPWGAARESDCLVLDEAGAACKNEAVTLEGTGTFGAVQCRCRCGYRGKGTECSPVDPWLRLSVPVSVNGKTVTSSDGQVVPLDVQAQTLTLGDSFESVVKVSCPEETGVGVPLGVCSDTGLVRAREEGKEFSEVSQQGASFSWTITPSLPSFASFDADRGVITGTLGIADGEMDGVVSYTVEVFVNARESPDPIRAGVASFSVRWLVDRPSVFFYRNTMPADAPQVTVASDLWLPPLARQPLLMELRPTGGFLVEGGEGGLPAGIVLNRTSGDLYGNPPVIVSRDSSETTDITVKAINAAGNRSLDLSLTVGPLSKLTVDPSITTPIVNLQLDLLLSPLFYTPQHAVVVLGPEGLPEAELFCWVWGNLQTHANALFEAAQVLVGGQNGTAERSNAGDGSSAMQPPLLLATPESLRKCRQADEAPEPSPSPNAASNLLNGAAGAASPSLPPGGSRPLNDWLQFLCFASVVVPKRTDILAVPLSEQRKSFNLSLNPVKDCRIPPESGLFRGKSVRYKAMAVSTLLAEEEVVKLVGALQQQQSSVHSLSSSQKQVADRAKDKNGDALRSLSVLNGGGWGWSPSPFVHGSIHGVPGAEGSGTPPLPDILEYLQLAKKGPATVVHMSTGVGFSWQLGSLLESSRQEREKGVRMTIHVVLQERREEIEGLGGWGGVPIPVPSPPGGLPGGIPSGTLQIEGGPGGISVVARPSSSPTLRALNVQQPPVAAASVSSSSPSAASSTERECKLQLLEIRRGIANITGTSENRIEVQPPTQTDCPVHSWAGVDYTLTFYPPPPASRAVYDPTASDLAAELLRVLDLEADRSVSIPATDPRQSLGLSVPRIRGTEDAIQEAVFRCSDGSMRTDSDLCPKPTAAPTQQPPTPAQSDETTSGSTPTPSPPTQSPGSRDPTETTTQPAAPAAAPKEDNPWYFTEWFWAMVSSFTGIFALGGGSYCIRYVCRKPKKANSLRRMKRSNKIAGSKSMHSQDLRSESGDDSDDSRSETERSEGNGEGDRDKAAEGENGGEGNAKKSSAENSRRNASSSSALSRQGSYPMHPHAHHPGGGTFHYGPMGPYFVPHHPGHPPGMMQHAATMHIPAHPSLAHFPPAPPHAQSGPAGSIVLYDYTTGTTRTVGPNDSVWGGDGGGADLAGARRTQSLEWEGIGLDTQASIPPGARGPPPAPISAAPPASCSSGGSADHPPPRSASGARRVSGGTLQGADAAGSTQGSSPPARPADRDQEPPESSPLRGPKAPRPPILDQEKEHEEVSETQETGGGGKGKEGSGGLWSWLGFGSTTAAAAAAAAAPMSRGGGGKEASGEKKTSGRDHPVRKKSSPQKDKIRGGQSESSDARPGHVPRPSAPSSAAVTTQRGNSGHQWQSQGSGGFGGHQLTHAARSDSSPQSLIDELAEDLGGTNSHGVTMPIQMETRFRKRGPSGAPGIPGPPGPPQHEDSKGDDMNLTKEESGVNLVKADSADASAGTGRPPAGVFMQRGRTGSDQALHQHWDRPPGSVSNPGPPPLPPGYGMSSCNCASCVAAFYAHAQSAAGVPPWALHSSGHSGAMPLHHQPHTMRPPQRMQEVTSHQSSRPESPLVGSGTGEEKGSCLHELEGEGGEESFEGTLGGESEGEGEAVPLSPQLGGGVGGDGKGGGGMTRPHALSREPS</sequence>
<feature type="region of interest" description="Disordered" evidence="9">
    <location>
        <begin position="2161"/>
        <end position="2262"/>
    </location>
</feature>